<accession>A0AAF1AR37</accession>
<reference evidence="1" key="1">
    <citation type="journal article" date="2016" name="Nat. Genet.">
        <title>A high-quality carrot genome assembly provides new insights into carotenoid accumulation and asterid genome evolution.</title>
        <authorList>
            <person name="Iorizzo M."/>
            <person name="Ellison S."/>
            <person name="Senalik D."/>
            <person name="Zeng P."/>
            <person name="Satapoomin P."/>
            <person name="Huang J."/>
            <person name="Bowman M."/>
            <person name="Iovene M."/>
            <person name="Sanseverino W."/>
            <person name="Cavagnaro P."/>
            <person name="Yildiz M."/>
            <person name="Macko-Podgorni A."/>
            <person name="Moranska E."/>
            <person name="Grzebelus E."/>
            <person name="Grzebelus D."/>
            <person name="Ashrafi H."/>
            <person name="Zheng Z."/>
            <person name="Cheng S."/>
            <person name="Spooner D."/>
            <person name="Van Deynze A."/>
            <person name="Simon P."/>
        </authorList>
    </citation>
    <scope>NUCLEOTIDE SEQUENCE</scope>
    <source>
        <tissue evidence="1">Leaf</tissue>
    </source>
</reference>
<organism evidence="1 2">
    <name type="scientific">Daucus carota subsp. sativus</name>
    <name type="common">Carrot</name>
    <dbReference type="NCBI Taxonomy" id="79200"/>
    <lineage>
        <taxon>Eukaryota</taxon>
        <taxon>Viridiplantae</taxon>
        <taxon>Streptophyta</taxon>
        <taxon>Embryophyta</taxon>
        <taxon>Tracheophyta</taxon>
        <taxon>Spermatophyta</taxon>
        <taxon>Magnoliopsida</taxon>
        <taxon>eudicotyledons</taxon>
        <taxon>Gunneridae</taxon>
        <taxon>Pentapetalae</taxon>
        <taxon>asterids</taxon>
        <taxon>campanulids</taxon>
        <taxon>Apiales</taxon>
        <taxon>Apiaceae</taxon>
        <taxon>Apioideae</taxon>
        <taxon>Scandiceae</taxon>
        <taxon>Daucinae</taxon>
        <taxon>Daucus</taxon>
        <taxon>Daucus sect. Daucus</taxon>
    </lineage>
</organism>
<dbReference type="EMBL" id="CP093344">
    <property type="protein sequence ID" value="WOG89837.1"/>
    <property type="molecule type" value="Genomic_DNA"/>
</dbReference>
<evidence type="ECO:0000313" key="2">
    <source>
        <dbReference type="Proteomes" id="UP000077755"/>
    </source>
</evidence>
<proteinExistence type="predicted"/>
<sequence>MKFLCQIPCCSCFCFMKPKKGKPKEAAKGD</sequence>
<keyword evidence="2" id="KW-1185">Reference proteome</keyword>
<protein>
    <submittedName>
        <fullName evidence="1">Uncharacterized protein</fullName>
    </submittedName>
</protein>
<reference evidence="1" key="2">
    <citation type="submission" date="2022-03" db="EMBL/GenBank/DDBJ databases">
        <title>Draft title - Genomic analysis of global carrot germplasm unveils the trajectory of domestication and the origin of high carotenoid orange carrot.</title>
        <authorList>
            <person name="Iorizzo M."/>
            <person name="Ellison S."/>
            <person name="Senalik D."/>
            <person name="Macko-Podgorni A."/>
            <person name="Grzebelus D."/>
            <person name="Bostan H."/>
            <person name="Rolling W."/>
            <person name="Curaba J."/>
            <person name="Simon P."/>
        </authorList>
    </citation>
    <scope>NUCLEOTIDE SEQUENCE</scope>
    <source>
        <tissue evidence="1">Leaf</tissue>
    </source>
</reference>
<dbReference type="Proteomes" id="UP000077755">
    <property type="component" value="Chromosome 2"/>
</dbReference>
<dbReference type="AlphaFoldDB" id="A0AAF1AR37"/>
<name>A0AAF1AR37_DAUCS</name>
<evidence type="ECO:0000313" key="1">
    <source>
        <dbReference type="EMBL" id="WOG89837.1"/>
    </source>
</evidence>
<gene>
    <name evidence="1" type="ORF">DCAR_0209076</name>
</gene>